<dbReference type="PROSITE" id="PS51257">
    <property type="entry name" value="PROKAR_LIPOPROTEIN"/>
    <property type="match status" value="1"/>
</dbReference>
<dbReference type="AlphaFoldDB" id="A0A381V2I6"/>
<proteinExistence type="predicted"/>
<organism evidence="1">
    <name type="scientific">marine metagenome</name>
    <dbReference type="NCBI Taxonomy" id="408172"/>
    <lineage>
        <taxon>unclassified sequences</taxon>
        <taxon>metagenomes</taxon>
        <taxon>ecological metagenomes</taxon>
    </lineage>
</organism>
<dbReference type="EMBL" id="UINC01007680">
    <property type="protein sequence ID" value="SVA34565.1"/>
    <property type="molecule type" value="Genomic_DNA"/>
</dbReference>
<name>A0A381V2I6_9ZZZZ</name>
<gene>
    <name evidence="1" type="ORF">METZ01_LOCUS87419</name>
</gene>
<reference evidence="1" key="1">
    <citation type="submission" date="2018-05" db="EMBL/GenBank/DDBJ databases">
        <authorList>
            <person name="Lanie J.A."/>
            <person name="Ng W.-L."/>
            <person name="Kazmierczak K.M."/>
            <person name="Andrzejewski T.M."/>
            <person name="Davidsen T.M."/>
            <person name="Wayne K.J."/>
            <person name="Tettelin H."/>
            <person name="Glass J.I."/>
            <person name="Rusch D."/>
            <person name="Podicherti R."/>
            <person name="Tsui H.-C.T."/>
            <person name="Winkler M.E."/>
        </authorList>
    </citation>
    <scope>NUCLEOTIDE SEQUENCE</scope>
</reference>
<protein>
    <recommendedName>
        <fullName evidence="2">Outer-membrane lipoprotein LolB</fullName>
    </recommendedName>
</protein>
<sequence length="166" mass="19333">MTKRFFLFLIFFCLFSTSCSSKLFSIKSSTSKDINLVEDFLIEGKFKYTTNILNKRGYFLLIKKDNKLDIVLGRNFLLPERQFSFELTQSLDLGELIGESPSSDRENFKISVLLSYIKGSPLKPEDKTLKVSYPNGFSYIDNYRMPIKIMFEKEDMQLILIIKKVS</sequence>
<evidence type="ECO:0000313" key="1">
    <source>
        <dbReference type="EMBL" id="SVA34565.1"/>
    </source>
</evidence>
<accession>A0A381V2I6</accession>
<evidence type="ECO:0008006" key="2">
    <source>
        <dbReference type="Google" id="ProtNLM"/>
    </source>
</evidence>